<dbReference type="Pfam" id="PF00196">
    <property type="entry name" value="GerE"/>
    <property type="match status" value="1"/>
</dbReference>
<organism evidence="4 5">
    <name type="scientific">Virgisporangium ochraceum</name>
    <dbReference type="NCBI Taxonomy" id="65505"/>
    <lineage>
        <taxon>Bacteria</taxon>
        <taxon>Bacillati</taxon>
        <taxon>Actinomycetota</taxon>
        <taxon>Actinomycetes</taxon>
        <taxon>Micromonosporales</taxon>
        <taxon>Micromonosporaceae</taxon>
        <taxon>Virgisporangium</taxon>
    </lineage>
</organism>
<dbReference type="EMBL" id="BOPH01000113">
    <property type="protein sequence ID" value="GIJ73325.1"/>
    <property type="molecule type" value="Genomic_DNA"/>
</dbReference>
<evidence type="ECO:0000313" key="5">
    <source>
        <dbReference type="Proteomes" id="UP000635606"/>
    </source>
</evidence>
<sequence length="882" mass="89403">MPEAPDGSVADGAPARPAPAVGRARVPSAVPVPPPSGSAAPPAGGPGSTGSGTPAPVDQLDQSDPAAELVAAAAAALREPGLVVITGAPGSGRSTLLRRLQESFRGTVYAGGGLAMLRGVAALPLARAVRVRLPVHDPALLSEAVRSRVRHGLLLIDDLQWADPLTVAALPSIAAHCRVAVTLRTPHRLPGDAEQTLRAAATAWLPAPALPATVAEGMVRQIAPAASPAAVADIVRRAGGVPLAITALARRAAARRPDTTPDTPDGDTEGSGLAYAVATALADLGRPARTAMAALGLLGRPAPAAMLGEGAAELAAAGLIEISGTTANPVSPFVAEIAAGLLDPAERAALHRRLAGVVPAREAARHLAAAGAAAEAYTMAVEAAGGTASSGERAELLLLACDLPGVEVSGEVRLAAARAALVAGRPQACLRVLGPDLLPGDPTAAVLRGEALLQTGAAAAARTAVADVPDDAAPDLVGGRDRLRLLGVLGTGALADAAAEEARIRSVHGDEPAHLGLRAALAAVRAANRSPGWEYGLATAAAAAGTGGDPLAARWSAWLLVETLTADGRLADAASAAATAASACAADLAYSWQTRFLAAQLWCTALRGADLDQVTSRAGDLTDRTLPAIARGYAAAAVSLTEADGGLLASARGRLTDAGHGPAAPVVDWVAREAAWLDGQPEVALSPGTGSAGPLLDGLRQITANWAAHDIGAATVAADPPPLPVVEATVTAWANRSAEGFTYAAGQWHDVARREEVRSLLAAGLFDDQPDRAVPALLQAEKLAEEAGLVVLLGRTRRALRRHAVRRDTRGRRAGDELTDRERDVLRLVAKGEPTRRIAGQLGISRETVETHIRAGMRKLGARTRTEAAALAMEALSLEGDV</sequence>
<feature type="domain" description="HTH luxR-type" evidence="3">
    <location>
        <begin position="811"/>
        <end position="876"/>
    </location>
</feature>
<feature type="compositionally biased region" description="Low complexity" evidence="2">
    <location>
        <begin position="12"/>
        <end position="29"/>
    </location>
</feature>
<dbReference type="SMART" id="SM00421">
    <property type="entry name" value="HTH_LUXR"/>
    <property type="match status" value="1"/>
</dbReference>
<dbReference type="RefSeq" id="WP_239160860.1">
    <property type="nucleotide sequence ID" value="NZ_BOPH01000113.1"/>
</dbReference>
<dbReference type="PROSITE" id="PS50043">
    <property type="entry name" value="HTH_LUXR_2"/>
    <property type="match status" value="1"/>
</dbReference>
<name>A0A8J4A4P7_9ACTN</name>
<dbReference type="InterPro" id="IPR000792">
    <property type="entry name" value="Tscrpt_reg_LuxR_C"/>
</dbReference>
<proteinExistence type="predicted"/>
<evidence type="ECO:0000256" key="2">
    <source>
        <dbReference type="SAM" id="MobiDB-lite"/>
    </source>
</evidence>
<accession>A0A8J4A4P7</accession>
<dbReference type="GO" id="GO:0006355">
    <property type="term" value="P:regulation of DNA-templated transcription"/>
    <property type="evidence" value="ECO:0007669"/>
    <property type="project" value="InterPro"/>
</dbReference>
<dbReference type="InterPro" id="IPR027417">
    <property type="entry name" value="P-loop_NTPase"/>
</dbReference>
<keyword evidence="5" id="KW-1185">Reference proteome</keyword>
<evidence type="ECO:0000259" key="3">
    <source>
        <dbReference type="PROSITE" id="PS50043"/>
    </source>
</evidence>
<reference evidence="4" key="1">
    <citation type="submission" date="2021-01" db="EMBL/GenBank/DDBJ databases">
        <title>Whole genome shotgun sequence of Virgisporangium ochraceum NBRC 16418.</title>
        <authorList>
            <person name="Komaki H."/>
            <person name="Tamura T."/>
        </authorList>
    </citation>
    <scope>NUCLEOTIDE SEQUENCE</scope>
    <source>
        <strain evidence="4">NBRC 16418</strain>
    </source>
</reference>
<dbReference type="Gene3D" id="1.10.10.10">
    <property type="entry name" value="Winged helix-like DNA-binding domain superfamily/Winged helix DNA-binding domain"/>
    <property type="match status" value="1"/>
</dbReference>
<dbReference type="AlphaFoldDB" id="A0A8J4A4P7"/>
<feature type="region of interest" description="Disordered" evidence="2">
    <location>
        <begin position="1"/>
        <end position="60"/>
    </location>
</feature>
<dbReference type="CDD" id="cd06170">
    <property type="entry name" value="LuxR_C_like"/>
    <property type="match status" value="1"/>
</dbReference>
<dbReference type="PRINTS" id="PR00038">
    <property type="entry name" value="HTHLUXR"/>
</dbReference>
<protein>
    <recommendedName>
        <fullName evidence="3">HTH luxR-type domain-containing protein</fullName>
    </recommendedName>
</protein>
<dbReference type="InterPro" id="IPR036388">
    <property type="entry name" value="WH-like_DNA-bd_sf"/>
</dbReference>
<dbReference type="GO" id="GO:0003677">
    <property type="term" value="F:DNA binding"/>
    <property type="evidence" value="ECO:0007669"/>
    <property type="project" value="UniProtKB-KW"/>
</dbReference>
<keyword evidence="1" id="KW-0238">DNA-binding</keyword>
<comment type="caution">
    <text evidence="4">The sequence shown here is derived from an EMBL/GenBank/DDBJ whole genome shotgun (WGS) entry which is preliminary data.</text>
</comment>
<dbReference type="PANTHER" id="PTHR43214">
    <property type="entry name" value="TWO-COMPONENT RESPONSE REGULATOR"/>
    <property type="match status" value="1"/>
</dbReference>
<dbReference type="SUPFAM" id="SSF46894">
    <property type="entry name" value="C-terminal effector domain of the bipartite response regulators"/>
    <property type="match status" value="1"/>
</dbReference>
<dbReference type="InterPro" id="IPR016032">
    <property type="entry name" value="Sig_transdc_resp-reg_C-effctor"/>
</dbReference>
<gene>
    <name evidence="4" type="ORF">Voc01_082420</name>
</gene>
<evidence type="ECO:0000256" key="1">
    <source>
        <dbReference type="ARBA" id="ARBA00023125"/>
    </source>
</evidence>
<dbReference type="InterPro" id="IPR039420">
    <property type="entry name" value="WalR-like"/>
</dbReference>
<dbReference type="Proteomes" id="UP000635606">
    <property type="component" value="Unassembled WGS sequence"/>
</dbReference>
<dbReference type="SUPFAM" id="SSF52540">
    <property type="entry name" value="P-loop containing nucleoside triphosphate hydrolases"/>
    <property type="match status" value="1"/>
</dbReference>
<evidence type="ECO:0000313" key="4">
    <source>
        <dbReference type="EMBL" id="GIJ73325.1"/>
    </source>
</evidence>